<evidence type="ECO:0000256" key="5">
    <source>
        <dbReference type="ARBA" id="ARBA00022741"/>
    </source>
</evidence>
<evidence type="ECO:0000259" key="10">
    <source>
        <dbReference type="Pfam" id="PF07730"/>
    </source>
</evidence>
<evidence type="ECO:0000256" key="9">
    <source>
        <dbReference type="SAM" id="Phobius"/>
    </source>
</evidence>
<accession>A0A137ZSB5</accession>
<gene>
    <name evidence="11" type="ORF">AXK61_13990</name>
</gene>
<comment type="catalytic activity">
    <reaction evidence="1">
        <text>ATP + protein L-histidine = ADP + protein N-phospho-L-histidine.</text>
        <dbReference type="EC" id="2.7.13.3"/>
    </reaction>
</comment>
<keyword evidence="4" id="KW-0808">Transferase</keyword>
<dbReference type="CDD" id="cd16917">
    <property type="entry name" value="HATPase_UhpB-NarQ-NarX-like"/>
    <property type="match status" value="1"/>
</dbReference>
<dbReference type="Pfam" id="PF07730">
    <property type="entry name" value="HisKA_3"/>
    <property type="match status" value="1"/>
</dbReference>
<evidence type="ECO:0000256" key="7">
    <source>
        <dbReference type="ARBA" id="ARBA00022840"/>
    </source>
</evidence>
<reference evidence="11 12" key="1">
    <citation type="submission" date="2016-02" db="EMBL/GenBank/DDBJ databases">
        <authorList>
            <person name="Teng J.L."/>
            <person name="Tang Y."/>
            <person name="Huang Y."/>
            <person name="Guo F."/>
            <person name="Wei W."/>
            <person name="Chen J.H."/>
            <person name="Wong S.Y."/>
            <person name="Lau S.K."/>
            <person name="Woo P.C."/>
        </authorList>
    </citation>
    <scope>NUCLEOTIDE SEQUENCE [LARGE SCALE GENOMIC DNA]</scope>
    <source>
        <strain evidence="11 12">JCM 13375</strain>
    </source>
</reference>
<name>A0A137ZSB5_9ACTN</name>
<keyword evidence="5" id="KW-0547">Nucleotide-binding</keyword>
<keyword evidence="6" id="KW-0418">Kinase</keyword>
<protein>
    <recommendedName>
        <fullName evidence="2">histidine kinase</fullName>
        <ecNumber evidence="2">2.7.13.3</ecNumber>
    </recommendedName>
</protein>
<evidence type="ECO:0000256" key="3">
    <source>
        <dbReference type="ARBA" id="ARBA00022553"/>
    </source>
</evidence>
<feature type="transmembrane region" description="Helical" evidence="9">
    <location>
        <begin position="98"/>
        <end position="119"/>
    </location>
</feature>
<sequence>MPDGSATFGDSPTRSPIGSVIAMDSRAVGPRWQRWWTAPRLRDCLCVLLSTLLAVTTAVVEWRAGGTTLGYVVLIVGLLGSPLLWWRRRWPLEVTVLGGILTLVVGFPGVALLGLFTLAVRRRDRVLVIATVFTAACLGVPHPWTSTPWRLADTLTSVAFAAAFALWGSYVGARRDLIESLRERAVRAEAERELRTAQARSAERSRIAREMHDVLAHRVSLIALQAGALEVNTGAAPDAVERAAAEIRTTAHETLEDLRGVLGVLRGADAEPLAPQPGLADLDRLAEQSCVGGTVVDLRVGADAMAPHAVPETLGRTAYRIVQESLTKVRKHAGAASVHVAVLLDGEILSVEVVNDPPRSPVASLPGSGAGLIGLAERVELAGGWMTAARTGPGGWRVYAELPVERG</sequence>
<evidence type="ECO:0000256" key="2">
    <source>
        <dbReference type="ARBA" id="ARBA00012438"/>
    </source>
</evidence>
<keyword evidence="7" id="KW-0067">ATP-binding</keyword>
<proteinExistence type="predicted"/>
<feature type="transmembrane region" description="Helical" evidence="9">
    <location>
        <begin position="40"/>
        <end position="62"/>
    </location>
</feature>
<keyword evidence="9" id="KW-1133">Transmembrane helix</keyword>
<dbReference type="Proteomes" id="UP000070409">
    <property type="component" value="Unassembled WGS sequence"/>
</dbReference>
<dbReference type="EMBL" id="LSRE01000002">
    <property type="protein sequence ID" value="KXP01084.1"/>
    <property type="molecule type" value="Genomic_DNA"/>
</dbReference>
<keyword evidence="9" id="KW-0472">Membrane</keyword>
<evidence type="ECO:0000256" key="6">
    <source>
        <dbReference type="ARBA" id="ARBA00022777"/>
    </source>
</evidence>
<evidence type="ECO:0000313" key="12">
    <source>
        <dbReference type="Proteomes" id="UP000070409"/>
    </source>
</evidence>
<feature type="transmembrane region" description="Helical" evidence="9">
    <location>
        <begin position="156"/>
        <end position="173"/>
    </location>
</feature>
<comment type="caution">
    <text evidence="11">The sequence shown here is derived from an EMBL/GenBank/DDBJ whole genome shotgun (WGS) entry which is preliminary data.</text>
</comment>
<keyword evidence="12" id="KW-1185">Reference proteome</keyword>
<dbReference type="Gene3D" id="3.30.565.10">
    <property type="entry name" value="Histidine kinase-like ATPase, C-terminal domain"/>
    <property type="match status" value="1"/>
</dbReference>
<feature type="domain" description="Signal transduction histidine kinase subgroup 3 dimerisation and phosphoacceptor" evidence="10">
    <location>
        <begin position="203"/>
        <end position="268"/>
    </location>
</feature>
<evidence type="ECO:0000256" key="4">
    <source>
        <dbReference type="ARBA" id="ARBA00022679"/>
    </source>
</evidence>
<dbReference type="SUPFAM" id="SSF55874">
    <property type="entry name" value="ATPase domain of HSP90 chaperone/DNA topoisomerase II/histidine kinase"/>
    <property type="match status" value="1"/>
</dbReference>
<dbReference type="PANTHER" id="PTHR24421:SF10">
    <property type="entry name" value="NITRATE_NITRITE SENSOR PROTEIN NARQ"/>
    <property type="match status" value="1"/>
</dbReference>
<feature type="transmembrane region" description="Helical" evidence="9">
    <location>
        <begin position="126"/>
        <end position="144"/>
    </location>
</feature>
<evidence type="ECO:0000256" key="1">
    <source>
        <dbReference type="ARBA" id="ARBA00000085"/>
    </source>
</evidence>
<keyword evidence="3" id="KW-0597">Phosphoprotein</keyword>
<feature type="transmembrane region" description="Helical" evidence="9">
    <location>
        <begin position="69"/>
        <end position="86"/>
    </location>
</feature>
<organism evidence="11 12">
    <name type="scientific">Tsukamurella pseudospumae</name>
    <dbReference type="NCBI Taxonomy" id="239498"/>
    <lineage>
        <taxon>Bacteria</taxon>
        <taxon>Bacillati</taxon>
        <taxon>Actinomycetota</taxon>
        <taxon>Actinomycetes</taxon>
        <taxon>Mycobacteriales</taxon>
        <taxon>Tsukamurellaceae</taxon>
        <taxon>Tsukamurella</taxon>
    </lineage>
</organism>
<dbReference type="EC" id="2.7.13.3" evidence="2"/>
<evidence type="ECO:0000256" key="8">
    <source>
        <dbReference type="ARBA" id="ARBA00023012"/>
    </source>
</evidence>
<dbReference type="InterPro" id="IPR011712">
    <property type="entry name" value="Sig_transdc_His_kin_sub3_dim/P"/>
</dbReference>
<evidence type="ECO:0000313" key="11">
    <source>
        <dbReference type="EMBL" id="KXP01084.1"/>
    </source>
</evidence>
<keyword evidence="8" id="KW-0902">Two-component regulatory system</keyword>
<dbReference type="InterPro" id="IPR036890">
    <property type="entry name" value="HATPase_C_sf"/>
</dbReference>
<dbReference type="InterPro" id="IPR050482">
    <property type="entry name" value="Sensor_HK_TwoCompSys"/>
</dbReference>
<dbReference type="PANTHER" id="PTHR24421">
    <property type="entry name" value="NITRATE/NITRITE SENSOR PROTEIN NARX-RELATED"/>
    <property type="match status" value="1"/>
</dbReference>
<dbReference type="Gene3D" id="1.20.5.1930">
    <property type="match status" value="1"/>
</dbReference>
<keyword evidence="9" id="KW-0812">Transmembrane</keyword>